<comment type="caution">
    <text evidence="1">The sequence shown here is derived from an EMBL/GenBank/DDBJ whole genome shotgun (WGS) entry which is preliminary data.</text>
</comment>
<gene>
    <name evidence="1" type="ORF">J3D65DRAFT_680089</name>
</gene>
<evidence type="ECO:0000313" key="1">
    <source>
        <dbReference type="EMBL" id="KAK7532292.1"/>
    </source>
</evidence>
<dbReference type="Proteomes" id="UP001360953">
    <property type="component" value="Unassembled WGS sequence"/>
</dbReference>
<protein>
    <submittedName>
        <fullName evidence="1">Uncharacterized protein</fullName>
    </submittedName>
</protein>
<dbReference type="GeneID" id="92036612"/>
<sequence>MPTPTGEPPYHYTYSRCCVKTRVEDDFNARMLKDPPKAGSDYKFDSLQAFEYWCLNVGGALLHRERIVLDHQGAEGFSLDLREFSFSAFRIFHHWVLDFRLPFIKTRSDRWSPDVVATDMHDEVALFEAYSLGWRLGAVVFTNQLMSHIAAIYDPPDVLPPPFCAFYQAFNFLHFRNPMCKFLVQSWYRKPQSDHAQEMERLRVLLDGRVFKDAYMQRIVMRLHYADDLPAPDSFTRHICRYHTHFLKGNDIRRNWTRHQQRLEVGLCG</sequence>
<evidence type="ECO:0000313" key="2">
    <source>
        <dbReference type="Proteomes" id="UP001360953"/>
    </source>
</evidence>
<organism evidence="1 2">
    <name type="scientific">Phyllosticta citribraziliensis</name>
    <dbReference type="NCBI Taxonomy" id="989973"/>
    <lineage>
        <taxon>Eukaryota</taxon>
        <taxon>Fungi</taxon>
        <taxon>Dikarya</taxon>
        <taxon>Ascomycota</taxon>
        <taxon>Pezizomycotina</taxon>
        <taxon>Dothideomycetes</taxon>
        <taxon>Dothideomycetes incertae sedis</taxon>
        <taxon>Botryosphaeriales</taxon>
        <taxon>Phyllostictaceae</taxon>
        <taxon>Phyllosticta</taxon>
    </lineage>
</organism>
<name>A0ABR1LF43_9PEZI</name>
<keyword evidence="2" id="KW-1185">Reference proteome</keyword>
<dbReference type="EMBL" id="JBBPEH010000011">
    <property type="protein sequence ID" value="KAK7532292.1"/>
    <property type="molecule type" value="Genomic_DNA"/>
</dbReference>
<proteinExistence type="predicted"/>
<reference evidence="1 2" key="1">
    <citation type="submission" date="2024-04" db="EMBL/GenBank/DDBJ databases">
        <title>Phyllosticta paracitricarpa is synonymous to the EU quarantine fungus P. citricarpa based on phylogenomic analyses.</title>
        <authorList>
            <consortium name="Lawrence Berkeley National Laboratory"/>
            <person name="Van ingen-buijs V.A."/>
            <person name="Van westerhoven A.C."/>
            <person name="Haridas S."/>
            <person name="Skiadas P."/>
            <person name="Martin F."/>
            <person name="Groenewald J.Z."/>
            <person name="Crous P.W."/>
            <person name="Seidl M.F."/>
        </authorList>
    </citation>
    <scope>NUCLEOTIDE SEQUENCE [LARGE SCALE GENOMIC DNA]</scope>
    <source>
        <strain evidence="1 2">CPC 17464</strain>
    </source>
</reference>
<dbReference type="RefSeq" id="XP_066651960.1">
    <property type="nucleotide sequence ID" value="XM_066803706.1"/>
</dbReference>
<accession>A0ABR1LF43</accession>